<dbReference type="Gene3D" id="3.40.50.1000">
    <property type="entry name" value="HAD superfamily/HAD-like"/>
    <property type="match status" value="1"/>
</dbReference>
<dbReference type="NCBIfam" id="TIGR01512">
    <property type="entry name" value="ATPase-IB2_Cd"/>
    <property type="match status" value="1"/>
</dbReference>
<dbReference type="InterPro" id="IPR023298">
    <property type="entry name" value="ATPase_P-typ_TM_dom_sf"/>
</dbReference>
<name>A0ABX0JEK4_9BACL</name>
<evidence type="ECO:0000313" key="20">
    <source>
        <dbReference type="Proteomes" id="UP001165962"/>
    </source>
</evidence>
<keyword evidence="19" id="KW-0378">Hydrolase</keyword>
<keyword evidence="10 17" id="KW-0067">ATP-binding</keyword>
<dbReference type="PRINTS" id="PR00119">
    <property type="entry name" value="CATATPASE"/>
</dbReference>
<dbReference type="SUPFAM" id="SSF81653">
    <property type="entry name" value="Calcium ATPase, transduction domain A"/>
    <property type="match status" value="1"/>
</dbReference>
<dbReference type="PROSITE" id="PS00154">
    <property type="entry name" value="ATPASE_E1_E2"/>
    <property type="match status" value="1"/>
</dbReference>
<evidence type="ECO:0000256" key="9">
    <source>
        <dbReference type="ARBA" id="ARBA00022741"/>
    </source>
</evidence>
<dbReference type="InterPro" id="IPR001757">
    <property type="entry name" value="P_typ_ATPase"/>
</dbReference>
<keyword evidence="3" id="KW-0813">Transport</keyword>
<comment type="similarity">
    <text evidence="2 17">Belongs to the cation transport ATPase (P-type) (TC 3.A.3) family. Type IB subfamily.</text>
</comment>
<dbReference type="InterPro" id="IPR006121">
    <property type="entry name" value="HMA_dom"/>
</dbReference>
<dbReference type="InterPro" id="IPR036412">
    <property type="entry name" value="HAD-like_sf"/>
</dbReference>
<dbReference type="EMBL" id="JAAOIW010000013">
    <property type="protein sequence ID" value="NHN33661.1"/>
    <property type="molecule type" value="Genomic_DNA"/>
</dbReference>
<evidence type="ECO:0000256" key="5">
    <source>
        <dbReference type="ARBA" id="ARBA00022539"/>
    </source>
</evidence>
<dbReference type="NCBIfam" id="TIGR01511">
    <property type="entry name" value="ATPase-IB1_Cu"/>
    <property type="match status" value="1"/>
</dbReference>
<evidence type="ECO:0000256" key="7">
    <source>
        <dbReference type="ARBA" id="ARBA00022692"/>
    </source>
</evidence>
<keyword evidence="12 17" id="KW-1133">Transmembrane helix</keyword>
<feature type="transmembrane region" description="Helical" evidence="17">
    <location>
        <begin position="218"/>
        <end position="243"/>
    </location>
</feature>
<gene>
    <name evidence="19" type="primary">cadA</name>
    <name evidence="19" type="ORF">G9U52_27975</name>
</gene>
<dbReference type="GO" id="GO:0016787">
    <property type="term" value="F:hydrolase activity"/>
    <property type="evidence" value="ECO:0007669"/>
    <property type="project" value="UniProtKB-KW"/>
</dbReference>
<evidence type="ECO:0000256" key="4">
    <source>
        <dbReference type="ARBA" id="ARBA00022475"/>
    </source>
</evidence>
<dbReference type="NCBIfam" id="TIGR01525">
    <property type="entry name" value="ATPase-IB_hvy"/>
    <property type="match status" value="1"/>
</dbReference>
<dbReference type="InterPro" id="IPR008250">
    <property type="entry name" value="ATPase_P-typ_transduc_dom_A_sf"/>
</dbReference>
<keyword evidence="9 17" id="KW-0547">Nucleotide-binding</keyword>
<dbReference type="InterPro" id="IPR018303">
    <property type="entry name" value="ATPase_P-typ_P_site"/>
</dbReference>
<feature type="transmembrane region" description="Helical" evidence="17">
    <location>
        <begin position="385"/>
        <end position="407"/>
    </location>
</feature>
<evidence type="ECO:0000256" key="8">
    <source>
        <dbReference type="ARBA" id="ARBA00022723"/>
    </source>
</evidence>
<dbReference type="Pfam" id="PF00122">
    <property type="entry name" value="E1-E2_ATPase"/>
    <property type="match status" value="1"/>
</dbReference>
<dbReference type="SUPFAM" id="SSF55008">
    <property type="entry name" value="HMA, heavy metal-associated domain"/>
    <property type="match status" value="1"/>
</dbReference>
<proteinExistence type="inferred from homology"/>
<dbReference type="InterPro" id="IPR051014">
    <property type="entry name" value="Cation_Transport_ATPase_IB"/>
</dbReference>
<evidence type="ECO:0000256" key="2">
    <source>
        <dbReference type="ARBA" id="ARBA00006024"/>
    </source>
</evidence>
<keyword evidence="6" id="KW-0597">Phosphoprotein</keyword>
<dbReference type="SUPFAM" id="SSF56784">
    <property type="entry name" value="HAD-like"/>
    <property type="match status" value="1"/>
</dbReference>
<dbReference type="PANTHER" id="PTHR48085">
    <property type="entry name" value="CADMIUM/ZINC-TRANSPORTING ATPASE HMA2-RELATED"/>
    <property type="match status" value="1"/>
</dbReference>
<evidence type="ECO:0000256" key="10">
    <source>
        <dbReference type="ARBA" id="ARBA00022840"/>
    </source>
</evidence>
<keyword evidence="8 17" id="KW-0479">Metal-binding</keyword>
<evidence type="ECO:0000256" key="12">
    <source>
        <dbReference type="ARBA" id="ARBA00022989"/>
    </source>
</evidence>
<dbReference type="Pfam" id="PF00702">
    <property type="entry name" value="Hydrolase"/>
    <property type="match status" value="1"/>
</dbReference>
<evidence type="ECO:0000256" key="13">
    <source>
        <dbReference type="ARBA" id="ARBA00023065"/>
    </source>
</evidence>
<evidence type="ECO:0000256" key="1">
    <source>
        <dbReference type="ARBA" id="ARBA00004651"/>
    </source>
</evidence>
<comment type="subcellular location">
    <subcellularLocation>
        <location evidence="1">Cell membrane</location>
        <topology evidence="1">Multi-pass membrane protein</topology>
    </subcellularLocation>
</comment>
<dbReference type="PROSITE" id="PS01047">
    <property type="entry name" value="HMA_1"/>
    <property type="match status" value="1"/>
</dbReference>
<dbReference type="InterPro" id="IPR059000">
    <property type="entry name" value="ATPase_P-type_domA"/>
</dbReference>
<dbReference type="InterPro" id="IPR023299">
    <property type="entry name" value="ATPase_P-typ_cyto_dom_N"/>
</dbReference>
<accession>A0ABX0JEK4</accession>
<feature type="transmembrane region" description="Helical" evidence="17">
    <location>
        <begin position="419"/>
        <end position="441"/>
    </location>
</feature>
<dbReference type="RefSeq" id="WP_166153969.1">
    <property type="nucleotide sequence ID" value="NZ_JAAOIW010000013.1"/>
</dbReference>
<dbReference type="Gene3D" id="3.30.70.100">
    <property type="match status" value="1"/>
</dbReference>
<keyword evidence="11" id="KW-1278">Translocase</keyword>
<dbReference type="InterPro" id="IPR017969">
    <property type="entry name" value="Heavy-metal-associated_CS"/>
</dbReference>
<dbReference type="PRINTS" id="PR00941">
    <property type="entry name" value="CDATPASE"/>
</dbReference>
<dbReference type="Proteomes" id="UP001165962">
    <property type="component" value="Unassembled WGS sequence"/>
</dbReference>
<evidence type="ECO:0000256" key="11">
    <source>
        <dbReference type="ARBA" id="ARBA00022967"/>
    </source>
</evidence>
<evidence type="ECO:0000256" key="17">
    <source>
        <dbReference type="RuleBase" id="RU362081"/>
    </source>
</evidence>
<dbReference type="EC" id="7.2.2.21" evidence="15"/>
<sequence>MKENERTASGSTNVPKELPVFKKSLDFTVSSRAVPQIVDSCCSSEPRDQAPCCNDDGCSSTPSKGAGDGVDRQVTDGIRKTYHVHGMDCSSCALTIENHLKAQPFVRSVNVNFSSATMKIEHDNDASHIIREVSKLGYKASLISKRRGQAEAAPLGRATSLPYLSGALLAFGYLGSLAGVSAGLTTLLYAASMVIVGYKPAKSAFYAAKSKSLDMNVLMTVAALGAVSIGEWLEGATVVWLFAIGNMLQTRSIDKTRNTIQSLMDLAPTEAWLQTANGLILTPVEDISVGERIVVKPGEKIPLDGEVSEGLSMVNQAPITGESVPVDKEPGSTVYAGSLNENGSLEIRVTKLPEDSAVARIIHMVEEAQDKKAPTQTFVDQFARIYTPVVFILALAVMVLPPLFSIGSWSEWFYKGLELLVVACPCALVISTPVAIISAIGNAARQGVLIKGGSSLEIAGKINAIAFDKTGTLTEGKPKVSSVIGFGVPEEEVIAIGRTIEEYSTHPIARAIVQYALDKQISSRTGGGYQAIAGKGAQATTNGKTYFAGNAKLFQGMQVSLAPIEKALLELQNKGNTLVIVGTAESLLGVIAVADTIRPISSQMIKKLKGLGIRQSVMLTGDNEGTAAKISEQAGVDRYFAELLPEHKVEAVHKMQQEGYKIAMVGDGINDAPALAAADLGIAMGGAGTDTAMETADIVLMADNLERLPYTIQLSRKALVVIKQNIWFSLTVKAIALLLIFPGWLTLWIAVLSDTGAAIIVILNSMRLLRMK</sequence>
<evidence type="ECO:0000256" key="3">
    <source>
        <dbReference type="ARBA" id="ARBA00022448"/>
    </source>
</evidence>
<feature type="transmembrane region" description="Helical" evidence="17">
    <location>
        <begin position="725"/>
        <end position="741"/>
    </location>
</feature>
<evidence type="ECO:0000259" key="18">
    <source>
        <dbReference type="PROSITE" id="PS50846"/>
    </source>
</evidence>
<dbReference type="Pfam" id="PF00403">
    <property type="entry name" value="HMA"/>
    <property type="match status" value="1"/>
</dbReference>
<dbReference type="PROSITE" id="PS50846">
    <property type="entry name" value="HMA_2"/>
    <property type="match status" value="1"/>
</dbReference>
<evidence type="ECO:0000256" key="15">
    <source>
        <dbReference type="ARBA" id="ARBA00039103"/>
    </source>
</evidence>
<dbReference type="InterPro" id="IPR027256">
    <property type="entry name" value="P-typ_ATPase_IB"/>
</dbReference>
<dbReference type="SFLD" id="SFLDS00003">
    <property type="entry name" value="Haloacid_Dehalogenase"/>
    <property type="match status" value="1"/>
</dbReference>
<feature type="transmembrane region" description="Helical" evidence="17">
    <location>
        <begin position="167"/>
        <end position="198"/>
    </location>
</feature>
<keyword evidence="14 17" id="KW-0472">Membrane</keyword>
<dbReference type="SUPFAM" id="SSF81665">
    <property type="entry name" value="Calcium ATPase, transmembrane domain M"/>
    <property type="match status" value="1"/>
</dbReference>
<dbReference type="InterPro" id="IPR044492">
    <property type="entry name" value="P_typ_ATPase_HD_dom"/>
</dbReference>
<feature type="domain" description="HMA" evidence="18">
    <location>
        <begin position="78"/>
        <end position="141"/>
    </location>
</feature>
<comment type="caution">
    <text evidence="19">The sequence shown here is derived from an EMBL/GenBank/DDBJ whole genome shotgun (WGS) entry which is preliminary data.</text>
</comment>
<keyword evidence="13" id="KW-0406">Ion transport</keyword>
<dbReference type="PROSITE" id="PS01229">
    <property type="entry name" value="COF_2"/>
    <property type="match status" value="1"/>
</dbReference>
<dbReference type="InterPro" id="IPR036163">
    <property type="entry name" value="HMA_dom_sf"/>
</dbReference>
<dbReference type="Gene3D" id="2.70.150.10">
    <property type="entry name" value="Calcium-transporting ATPase, cytoplasmic transduction domain A"/>
    <property type="match status" value="1"/>
</dbReference>
<dbReference type="Gene3D" id="3.40.1110.10">
    <property type="entry name" value="Calcium-transporting ATPase, cytoplasmic domain N"/>
    <property type="match status" value="1"/>
</dbReference>
<keyword evidence="4 17" id="KW-1003">Cell membrane</keyword>
<protein>
    <recommendedName>
        <fullName evidence="15">Cd(2+)-exporting ATPase</fullName>
        <ecNumber evidence="15">7.2.2.21</ecNumber>
    </recommendedName>
</protein>
<reference evidence="19" key="1">
    <citation type="submission" date="2020-03" db="EMBL/GenBank/DDBJ databases">
        <title>Draft sequencing of Paenibacilllus sp. S3N08.</title>
        <authorList>
            <person name="Kim D.-U."/>
        </authorList>
    </citation>
    <scope>NUCLEOTIDE SEQUENCE</scope>
    <source>
        <strain evidence="19">S3N08</strain>
    </source>
</reference>
<keyword evidence="20" id="KW-1185">Reference proteome</keyword>
<keyword evidence="7 17" id="KW-0812">Transmembrane</keyword>
<evidence type="ECO:0000313" key="19">
    <source>
        <dbReference type="EMBL" id="NHN33661.1"/>
    </source>
</evidence>
<evidence type="ECO:0000256" key="6">
    <source>
        <dbReference type="ARBA" id="ARBA00022553"/>
    </source>
</evidence>
<keyword evidence="5" id="KW-0104">Cadmium</keyword>
<evidence type="ECO:0000256" key="16">
    <source>
        <dbReference type="ARBA" id="ARBA00049338"/>
    </source>
</evidence>
<dbReference type="NCBIfam" id="TIGR01494">
    <property type="entry name" value="ATPase_P-type"/>
    <property type="match status" value="1"/>
</dbReference>
<dbReference type="PANTHER" id="PTHR48085:SF5">
    <property type="entry name" value="CADMIUM_ZINC-TRANSPORTING ATPASE HMA4-RELATED"/>
    <property type="match status" value="1"/>
</dbReference>
<evidence type="ECO:0000256" key="14">
    <source>
        <dbReference type="ARBA" id="ARBA00023136"/>
    </source>
</evidence>
<dbReference type="SFLD" id="SFLDF00027">
    <property type="entry name" value="p-type_atpase"/>
    <property type="match status" value="1"/>
</dbReference>
<dbReference type="InterPro" id="IPR023214">
    <property type="entry name" value="HAD_sf"/>
</dbReference>
<comment type="catalytic activity">
    <reaction evidence="16">
        <text>Cd(2+)(in) + ATP + H2O = Cd(2+)(out) + ADP + phosphate + H(+)</text>
        <dbReference type="Rhea" id="RHEA:12132"/>
        <dbReference type="ChEBI" id="CHEBI:15377"/>
        <dbReference type="ChEBI" id="CHEBI:15378"/>
        <dbReference type="ChEBI" id="CHEBI:30616"/>
        <dbReference type="ChEBI" id="CHEBI:43474"/>
        <dbReference type="ChEBI" id="CHEBI:48775"/>
        <dbReference type="ChEBI" id="CHEBI:456216"/>
        <dbReference type="EC" id="7.2.2.21"/>
    </reaction>
</comment>
<dbReference type="SFLD" id="SFLDG00002">
    <property type="entry name" value="C1.7:_P-type_atpase_like"/>
    <property type="match status" value="1"/>
</dbReference>
<organism evidence="19 20">
    <name type="scientific">Paenibacillus agricola</name>
    <dbReference type="NCBI Taxonomy" id="2716264"/>
    <lineage>
        <taxon>Bacteria</taxon>
        <taxon>Bacillati</taxon>
        <taxon>Bacillota</taxon>
        <taxon>Bacilli</taxon>
        <taxon>Bacillales</taxon>
        <taxon>Paenibacillaceae</taxon>
        <taxon>Paenibacillus</taxon>
    </lineage>
</organism>
<dbReference type="CDD" id="cd00371">
    <property type="entry name" value="HMA"/>
    <property type="match status" value="1"/>
</dbReference>